<accession>A0A7S1U8T4</accession>
<gene>
    <name evidence="6" type="ORF">PPAR1163_LOCUS17124</name>
</gene>
<evidence type="ECO:0000256" key="3">
    <source>
        <dbReference type="ARBA" id="ARBA00022833"/>
    </source>
</evidence>
<sequence length="286" mass="31156">MAEMARRRVVSPVATPAARSIEDVSERRRFQYKETVMSGGVAVIKERVRASAIARARGARRAIIDRMRDAARVGTRTAGSPGGAGVAGDATEAARGILLRSLRDELEGGMDISVGTPQGTLRPRRGAPGTTPAPRRIQLEDLFSPEEEREIMLSVEEALQSELELEEERVIAQYEDAVAHEEGEAVDDLAAWQEEDSDSKVICPVCSQSYLLVSPQGNVIVCSCGVRLDCAADGIGLEQLQHLLCCVVDEHEATACEKRIKFDIVNDFGDNMLRAQCECGLHRIVL</sequence>
<dbReference type="AlphaFoldDB" id="A0A7S1U8T4"/>
<evidence type="ECO:0000259" key="5">
    <source>
        <dbReference type="Pfam" id="PF14768"/>
    </source>
</evidence>
<dbReference type="GO" id="GO:0008270">
    <property type="term" value="F:zinc ion binding"/>
    <property type="evidence" value="ECO:0007669"/>
    <property type="project" value="UniProtKB-KW"/>
</dbReference>
<dbReference type="InterPro" id="IPR028156">
    <property type="entry name" value="RIP"/>
</dbReference>
<evidence type="ECO:0000313" key="6">
    <source>
        <dbReference type="EMBL" id="CAD9258751.1"/>
    </source>
</evidence>
<dbReference type="PANTHER" id="PTHR31742">
    <property type="entry name" value="RPA-INTERACTING PROTEIN RPAIN"/>
    <property type="match status" value="1"/>
</dbReference>
<dbReference type="GO" id="GO:0006606">
    <property type="term" value="P:protein import into nucleus"/>
    <property type="evidence" value="ECO:0007669"/>
    <property type="project" value="TreeGrafter"/>
</dbReference>
<dbReference type="PANTHER" id="PTHR31742:SF1">
    <property type="entry name" value="RPA-INTERACTING PROTEIN"/>
    <property type="match status" value="1"/>
</dbReference>
<keyword evidence="1" id="KW-0479">Metal-binding</keyword>
<dbReference type="Pfam" id="PF14768">
    <property type="entry name" value="RPA_interact_C"/>
    <property type="match status" value="1"/>
</dbReference>
<evidence type="ECO:0000256" key="4">
    <source>
        <dbReference type="SAM" id="MobiDB-lite"/>
    </source>
</evidence>
<organism evidence="6">
    <name type="scientific">Phaeomonas parva</name>
    <dbReference type="NCBI Taxonomy" id="124430"/>
    <lineage>
        <taxon>Eukaryota</taxon>
        <taxon>Sar</taxon>
        <taxon>Stramenopiles</taxon>
        <taxon>Ochrophyta</taxon>
        <taxon>Pinguiophyceae</taxon>
        <taxon>Pinguiochrysidales</taxon>
        <taxon>Pinguiochrysidaceae</taxon>
        <taxon>Phaeomonas</taxon>
    </lineage>
</organism>
<evidence type="ECO:0000256" key="2">
    <source>
        <dbReference type="ARBA" id="ARBA00022771"/>
    </source>
</evidence>
<dbReference type="EMBL" id="HBGJ01026866">
    <property type="protein sequence ID" value="CAD9258751.1"/>
    <property type="molecule type" value="Transcribed_RNA"/>
</dbReference>
<evidence type="ECO:0000256" key="1">
    <source>
        <dbReference type="ARBA" id="ARBA00022723"/>
    </source>
</evidence>
<feature type="domain" description="RPA-interacting protein C-terminal" evidence="5">
    <location>
        <begin position="202"/>
        <end position="278"/>
    </location>
</feature>
<keyword evidence="3" id="KW-0862">Zinc</keyword>
<dbReference type="GO" id="GO:0005634">
    <property type="term" value="C:nucleus"/>
    <property type="evidence" value="ECO:0007669"/>
    <property type="project" value="TreeGrafter"/>
</dbReference>
<name>A0A7S1U8T4_9STRA</name>
<feature type="region of interest" description="Disordered" evidence="4">
    <location>
        <begin position="109"/>
        <end position="134"/>
    </location>
</feature>
<keyword evidence="2" id="KW-0863">Zinc-finger</keyword>
<reference evidence="6" key="1">
    <citation type="submission" date="2021-01" db="EMBL/GenBank/DDBJ databases">
        <authorList>
            <person name="Corre E."/>
            <person name="Pelletier E."/>
            <person name="Niang G."/>
            <person name="Scheremetjew M."/>
            <person name="Finn R."/>
            <person name="Kale V."/>
            <person name="Holt S."/>
            <person name="Cochrane G."/>
            <person name="Meng A."/>
            <person name="Brown T."/>
            <person name="Cohen L."/>
        </authorList>
    </citation>
    <scope>NUCLEOTIDE SEQUENCE</scope>
    <source>
        <strain evidence="6">CCMP2877</strain>
    </source>
</reference>
<protein>
    <recommendedName>
        <fullName evidence="5">RPA-interacting protein C-terminal domain-containing protein</fullName>
    </recommendedName>
</protein>
<dbReference type="InterPro" id="IPR028159">
    <property type="entry name" value="RPA_interact_C_dom"/>
</dbReference>
<proteinExistence type="predicted"/>